<dbReference type="RefSeq" id="WP_053551374.1">
    <property type="nucleotide sequence ID" value="NZ_CP010802.1"/>
</dbReference>
<sequence>MKKHLMMIAVLALTLSGGLALQPAFAQRCDTPGNCEPGDCGKRGERMERMAEVLGLSAEQQQQIESIREEERALVAPLKKEMSASREAMAEAAKAQPFDEGAVRSLAAAQAGIRTELTVARARMQNRIHAVLTPEQRLLAEKLRPMLHDGKGPRGRRGAPQGGQL</sequence>
<proteinExistence type="inferred from homology"/>
<dbReference type="InterPro" id="IPR052211">
    <property type="entry name" value="Cpx_auxiliary_protein"/>
</dbReference>
<dbReference type="InterPro" id="IPR012899">
    <property type="entry name" value="LTXXQ"/>
</dbReference>
<keyword evidence="3 6" id="KW-0732">Signal</keyword>
<evidence type="ECO:0000256" key="6">
    <source>
        <dbReference type="SAM" id="SignalP"/>
    </source>
</evidence>
<dbReference type="PANTHER" id="PTHR38102">
    <property type="entry name" value="PERIPLASMIC CHAPERONE SPY"/>
    <property type="match status" value="1"/>
</dbReference>
<keyword evidence="8" id="KW-1185">Reference proteome</keyword>
<dbReference type="OrthoDB" id="5406026at2"/>
<dbReference type="GO" id="GO:0030288">
    <property type="term" value="C:outer membrane-bounded periplasmic space"/>
    <property type="evidence" value="ECO:0007669"/>
    <property type="project" value="TreeGrafter"/>
</dbReference>
<reference evidence="7 8" key="1">
    <citation type="submission" date="2015-07" db="EMBL/GenBank/DDBJ databases">
        <title>Isolation and Genomic Characterization of a Novel Halophilic Metal-Reducing Deltaproteobacterium from the Deep Subsurface.</title>
        <authorList>
            <person name="Badalamenti J.P."/>
            <person name="Summers Z.M."/>
            <person name="Gralnick J.A."/>
            <person name="Bond D.R."/>
        </authorList>
    </citation>
    <scope>NUCLEOTIDE SEQUENCE [LARGE SCALE GENOMIC DNA]</scope>
    <source>
        <strain evidence="7 8">WTL</strain>
    </source>
</reference>
<evidence type="ECO:0000256" key="5">
    <source>
        <dbReference type="SAM" id="MobiDB-lite"/>
    </source>
</evidence>
<dbReference type="AlphaFoldDB" id="A0A0M3QG47"/>
<feature type="region of interest" description="Disordered" evidence="5">
    <location>
        <begin position="145"/>
        <end position="165"/>
    </location>
</feature>
<dbReference type="STRING" id="1603606.DSOUD_2606"/>
<organism evidence="7 8">
    <name type="scientific">Desulfuromonas soudanensis</name>
    <dbReference type="NCBI Taxonomy" id="1603606"/>
    <lineage>
        <taxon>Bacteria</taxon>
        <taxon>Pseudomonadati</taxon>
        <taxon>Thermodesulfobacteriota</taxon>
        <taxon>Desulfuromonadia</taxon>
        <taxon>Desulfuromonadales</taxon>
        <taxon>Desulfuromonadaceae</taxon>
        <taxon>Desulfuromonas</taxon>
    </lineage>
</organism>
<dbReference type="Proteomes" id="UP000057158">
    <property type="component" value="Chromosome"/>
</dbReference>
<evidence type="ECO:0000313" key="8">
    <source>
        <dbReference type="Proteomes" id="UP000057158"/>
    </source>
</evidence>
<comment type="subcellular location">
    <subcellularLocation>
        <location evidence="1">Periplasm</location>
    </subcellularLocation>
</comment>
<comment type="similarity">
    <text evidence="2">Belongs to the CpxP/Spy family.</text>
</comment>
<accession>A0A0M3QG47</accession>
<keyword evidence="4" id="KW-0574">Periplasm</keyword>
<dbReference type="GO" id="GO:0051082">
    <property type="term" value="F:unfolded protein binding"/>
    <property type="evidence" value="ECO:0007669"/>
    <property type="project" value="TreeGrafter"/>
</dbReference>
<evidence type="ECO:0000313" key="7">
    <source>
        <dbReference type="EMBL" id="ALC17359.1"/>
    </source>
</evidence>
<protein>
    <submittedName>
        <fullName evidence="7">Periplasmic protein refolding chaperone Spy/CpxP family</fullName>
    </submittedName>
</protein>
<gene>
    <name evidence="7" type="ORF">DSOUD_2606</name>
</gene>
<evidence type="ECO:0000256" key="4">
    <source>
        <dbReference type="ARBA" id="ARBA00022764"/>
    </source>
</evidence>
<evidence type="ECO:0000256" key="1">
    <source>
        <dbReference type="ARBA" id="ARBA00004418"/>
    </source>
</evidence>
<dbReference type="Gene3D" id="1.20.120.1490">
    <property type="match status" value="1"/>
</dbReference>
<dbReference type="Pfam" id="PF07813">
    <property type="entry name" value="LTXXQ"/>
    <property type="match status" value="1"/>
</dbReference>
<name>A0A0M3QG47_9BACT</name>
<evidence type="ECO:0000256" key="2">
    <source>
        <dbReference type="ARBA" id="ARBA00008441"/>
    </source>
</evidence>
<dbReference type="PATRIC" id="fig|1603606.3.peg.2825"/>
<dbReference type="EMBL" id="CP010802">
    <property type="protein sequence ID" value="ALC17359.1"/>
    <property type="molecule type" value="Genomic_DNA"/>
</dbReference>
<dbReference type="PANTHER" id="PTHR38102:SF1">
    <property type="entry name" value="PERIPLASMIC CHAPERONE SPY"/>
    <property type="match status" value="1"/>
</dbReference>
<feature type="chain" id="PRO_5005787815" evidence="6">
    <location>
        <begin position="27"/>
        <end position="165"/>
    </location>
</feature>
<dbReference type="KEGG" id="des:DSOUD_2606"/>
<evidence type="ECO:0000256" key="3">
    <source>
        <dbReference type="ARBA" id="ARBA00022729"/>
    </source>
</evidence>
<feature type="signal peptide" evidence="6">
    <location>
        <begin position="1"/>
        <end position="26"/>
    </location>
</feature>
<dbReference type="CDD" id="cd09916">
    <property type="entry name" value="CpxP_like"/>
    <property type="match status" value="1"/>
</dbReference>